<keyword evidence="3" id="KW-1185">Reference proteome</keyword>
<dbReference type="InterPro" id="IPR029068">
    <property type="entry name" value="Glyas_Bleomycin-R_OHBP_Dase"/>
</dbReference>
<dbReference type="PROSITE" id="PS51819">
    <property type="entry name" value="VOC"/>
    <property type="match status" value="1"/>
</dbReference>
<name>A0A975LB63_9ACTN</name>
<dbReference type="PANTHER" id="PTHR35908">
    <property type="entry name" value="HYPOTHETICAL FUSION PROTEIN"/>
    <property type="match status" value="1"/>
</dbReference>
<dbReference type="Pfam" id="PF18029">
    <property type="entry name" value="Glyoxalase_6"/>
    <property type="match status" value="1"/>
</dbReference>
<evidence type="ECO:0000259" key="1">
    <source>
        <dbReference type="PROSITE" id="PS51819"/>
    </source>
</evidence>
<sequence>MLGRLRAVTVDCPDPGVLADFYSELLGLPVTRRDRDWAGIGDGTRPVIDFQRVEDHRAPAWPDPERPQQMHFEIMVEDIGAAHARVLELGARLLAVSEERPENLYRVYADPAGHPFCLEFRA</sequence>
<protein>
    <submittedName>
        <fullName evidence="2">VOC family protein</fullName>
    </submittedName>
</protein>
<dbReference type="EMBL" id="CP074402">
    <property type="protein sequence ID" value="QVJ02609.1"/>
    <property type="molecule type" value="Genomic_DNA"/>
</dbReference>
<dbReference type="AlphaFoldDB" id="A0A975LB63"/>
<dbReference type="PANTHER" id="PTHR35908:SF1">
    <property type="entry name" value="CONSERVED PROTEIN"/>
    <property type="match status" value="1"/>
</dbReference>
<dbReference type="SUPFAM" id="SSF54593">
    <property type="entry name" value="Glyoxalase/Bleomycin resistance protein/Dihydroxybiphenyl dioxygenase"/>
    <property type="match status" value="1"/>
</dbReference>
<organism evidence="2 3">
    <name type="scientific">Nocardiopsis eucommiae</name>
    <dbReference type="NCBI Taxonomy" id="2831970"/>
    <lineage>
        <taxon>Bacteria</taxon>
        <taxon>Bacillati</taxon>
        <taxon>Actinomycetota</taxon>
        <taxon>Actinomycetes</taxon>
        <taxon>Streptosporangiales</taxon>
        <taxon>Nocardiopsidaceae</taxon>
        <taxon>Nocardiopsis</taxon>
    </lineage>
</organism>
<dbReference type="Gene3D" id="3.10.180.10">
    <property type="entry name" value="2,3-Dihydroxybiphenyl 1,2-Dioxygenase, domain 1"/>
    <property type="match status" value="1"/>
</dbReference>
<proteinExistence type="predicted"/>
<gene>
    <name evidence="2" type="ORF">KGD82_09525</name>
</gene>
<feature type="domain" description="VOC" evidence="1">
    <location>
        <begin position="4"/>
        <end position="121"/>
    </location>
</feature>
<dbReference type="InterPro" id="IPR037523">
    <property type="entry name" value="VOC_core"/>
</dbReference>
<dbReference type="KEGG" id="nec:KGD82_09525"/>
<evidence type="ECO:0000313" key="3">
    <source>
        <dbReference type="Proteomes" id="UP000682416"/>
    </source>
</evidence>
<reference evidence="2" key="1">
    <citation type="submission" date="2021-05" db="EMBL/GenBank/DDBJ databases">
        <authorList>
            <person name="Kaiqin L."/>
            <person name="Jian G."/>
        </authorList>
    </citation>
    <scope>NUCLEOTIDE SEQUENCE</scope>
    <source>
        <strain evidence="2">HDS5</strain>
    </source>
</reference>
<evidence type="ECO:0000313" key="2">
    <source>
        <dbReference type="EMBL" id="QVJ02609.1"/>
    </source>
</evidence>
<accession>A0A975LB63</accession>
<dbReference type="Proteomes" id="UP000682416">
    <property type="component" value="Chromosome"/>
</dbReference>
<dbReference type="InterPro" id="IPR041581">
    <property type="entry name" value="Glyoxalase_6"/>
</dbReference>
<dbReference type="CDD" id="cd06587">
    <property type="entry name" value="VOC"/>
    <property type="match status" value="1"/>
</dbReference>